<dbReference type="PROSITE" id="PS50127">
    <property type="entry name" value="UBC_2"/>
    <property type="match status" value="1"/>
</dbReference>
<name>A0A068Y1V9_ECHMU</name>
<reference evidence="3" key="2">
    <citation type="submission" date="2015-11" db="EMBL/GenBank/DDBJ databases">
        <authorList>
            <person name="Zhang Y."/>
            <person name="Guo Z."/>
        </authorList>
    </citation>
    <scope>NUCLEOTIDE SEQUENCE</scope>
</reference>
<dbReference type="Gene3D" id="3.10.110.10">
    <property type="entry name" value="Ubiquitin Conjugating Enzyme"/>
    <property type="match status" value="1"/>
</dbReference>
<dbReference type="EMBL" id="LN902845">
    <property type="protein sequence ID" value="CUT99100.1"/>
    <property type="molecule type" value="Genomic_DNA"/>
</dbReference>
<dbReference type="InterPro" id="IPR016135">
    <property type="entry name" value="UBQ-conjugating_enzyme/RWD"/>
</dbReference>
<dbReference type="PANTHER" id="PTHR24068">
    <property type="entry name" value="UBIQUITIN-CONJUGATING ENZYME E2"/>
    <property type="match status" value="1"/>
</dbReference>
<evidence type="ECO:0000313" key="3">
    <source>
        <dbReference type="EMBL" id="CUT99100.1"/>
    </source>
</evidence>
<evidence type="ECO:0000259" key="2">
    <source>
        <dbReference type="PROSITE" id="PS50127"/>
    </source>
</evidence>
<evidence type="ECO:0000256" key="1">
    <source>
        <dbReference type="ARBA" id="ARBA00022786"/>
    </source>
</evidence>
<protein>
    <submittedName>
        <fullName evidence="3">Ubiquitin conjugating enzyme</fullName>
    </submittedName>
</protein>
<reference evidence="3" key="1">
    <citation type="journal article" date="2013" name="Nature">
        <title>The genomes of four tapeworm species reveal adaptations to parasitism.</title>
        <authorList>
            <person name="Tsai I.J."/>
            <person name="Zarowiecki M."/>
            <person name="Holroyd N."/>
            <person name="Garciarrubio A."/>
            <person name="Sanchez-Flores A."/>
            <person name="Brooks K.L."/>
            <person name="Tracey A."/>
            <person name="Bobes R.J."/>
            <person name="Fragoso G."/>
            <person name="Sciutto E."/>
            <person name="Aslett M."/>
            <person name="Beasley H."/>
            <person name="Bennett H.M."/>
            <person name="Cai J."/>
            <person name="Camicia F."/>
            <person name="Clark R."/>
            <person name="Cucher M."/>
            <person name="De Silva N."/>
            <person name="Day T.A."/>
            <person name="Deplazes P."/>
            <person name="Estrada K."/>
            <person name="Fernandez C."/>
            <person name="Holland P.W."/>
            <person name="Hou J."/>
            <person name="Hu S."/>
            <person name="Huckvale T."/>
            <person name="Hung S.S."/>
            <person name="Kamenetzky L."/>
            <person name="Keane J.A."/>
            <person name="Kiss F."/>
            <person name="Koziol U."/>
            <person name="Lambert O."/>
            <person name="Liu K."/>
            <person name="Luo X."/>
            <person name="Luo Y."/>
            <person name="Macchiaroli N."/>
            <person name="Nichol S."/>
            <person name="Paps J."/>
            <person name="Parkinson J."/>
            <person name="Pouchkina-Stantcheva N."/>
            <person name="Riddiford N."/>
            <person name="Rosenzvit M."/>
            <person name="Salinas G."/>
            <person name="Wasmuth J.D."/>
            <person name="Zamanian M."/>
            <person name="Zheng Y."/>
            <person name="Cai X."/>
            <person name="Soberon X."/>
            <person name="Olson P.D."/>
            <person name="Laclette J.P."/>
            <person name="Brehm K."/>
            <person name="Berriman M."/>
            <person name="Garciarrubio A."/>
            <person name="Bobes R.J."/>
            <person name="Fragoso G."/>
            <person name="Sanchez-Flores A."/>
            <person name="Estrada K."/>
            <person name="Cevallos M.A."/>
            <person name="Morett E."/>
            <person name="Gonzalez V."/>
            <person name="Portillo T."/>
            <person name="Ochoa-Leyva A."/>
            <person name="Jose M.V."/>
            <person name="Sciutto E."/>
            <person name="Landa A."/>
            <person name="Jimenez L."/>
            <person name="Valdes V."/>
            <person name="Carrero J.C."/>
            <person name="Larralde C."/>
            <person name="Morales-Montor J."/>
            <person name="Limon-Lason J."/>
            <person name="Soberon X."/>
            <person name="Laclette J.P."/>
        </authorList>
    </citation>
    <scope>NUCLEOTIDE SEQUENCE [LARGE SCALE GENOMIC DNA]</scope>
</reference>
<dbReference type="SUPFAM" id="SSF54495">
    <property type="entry name" value="UBC-like"/>
    <property type="match status" value="1"/>
</dbReference>
<keyword evidence="4" id="KW-1185">Reference proteome</keyword>
<dbReference type="OrthoDB" id="6508832at2759"/>
<dbReference type="eggNOG" id="KOG0896">
    <property type="taxonomic scope" value="Eukaryota"/>
</dbReference>
<organism evidence="3 4">
    <name type="scientific">Echinococcus multilocularis</name>
    <name type="common">Fox tapeworm</name>
    <dbReference type="NCBI Taxonomy" id="6211"/>
    <lineage>
        <taxon>Eukaryota</taxon>
        <taxon>Metazoa</taxon>
        <taxon>Spiralia</taxon>
        <taxon>Lophotrochozoa</taxon>
        <taxon>Platyhelminthes</taxon>
        <taxon>Cestoda</taxon>
        <taxon>Eucestoda</taxon>
        <taxon>Cyclophyllidea</taxon>
        <taxon>Taeniidae</taxon>
        <taxon>Echinococcus</taxon>
    </lineage>
</organism>
<dbReference type="SMART" id="SM00212">
    <property type="entry name" value="UBCc"/>
    <property type="match status" value="1"/>
</dbReference>
<keyword evidence="1" id="KW-0833">Ubl conjugation pathway</keyword>
<dbReference type="Proteomes" id="UP000017246">
    <property type="component" value="Unassembled WGS sequence"/>
</dbReference>
<evidence type="ECO:0000313" key="4">
    <source>
        <dbReference type="Proteomes" id="UP000017246"/>
    </source>
</evidence>
<proteinExistence type="predicted"/>
<dbReference type="AlphaFoldDB" id="A0A068Y1V9"/>
<sequence>MSQTVTVPRIFYLMDELEAGQKGSNDGTISWGLENNDDNTLTTWNGMIIGPAKTPFQNKIYNLQIVCGNDYPDKPPEVRFITQIHMDGVGGGGQIDNSKVPSLRAWRRGMLIRNVLFDLRTMMTQKENAKLDQPPDGSCY</sequence>
<accession>A0A068Y1V9</accession>
<feature type="domain" description="UBC core" evidence="2">
    <location>
        <begin position="8"/>
        <end position="140"/>
    </location>
</feature>
<dbReference type="CDD" id="cd23807">
    <property type="entry name" value="UEV_UBE2V"/>
    <property type="match status" value="1"/>
</dbReference>
<dbReference type="OMA" id="GPESCSY"/>
<dbReference type="InterPro" id="IPR000608">
    <property type="entry name" value="UBC"/>
</dbReference>
<dbReference type="STRING" id="6211.A0A068Y1V9"/>
<dbReference type="FunFam" id="3.10.110.10:FF:000026">
    <property type="entry name" value="Ubiquitin-conjugating enzyme E2 variant"/>
    <property type="match status" value="1"/>
</dbReference>
<dbReference type="Pfam" id="PF00179">
    <property type="entry name" value="UQ_con"/>
    <property type="match status" value="1"/>
</dbReference>